<name>A0ABU5V2J4_9GAMM</name>
<keyword evidence="3" id="KW-1185">Reference proteome</keyword>
<evidence type="ECO:0000256" key="1">
    <source>
        <dbReference type="SAM" id="SignalP"/>
    </source>
</evidence>
<dbReference type="EMBL" id="JAYFUH010000063">
    <property type="protein sequence ID" value="MEA5666944.1"/>
    <property type="molecule type" value="Genomic_DNA"/>
</dbReference>
<organism evidence="2 3">
    <name type="scientific">Stenotrophomonas capsici</name>
    <dbReference type="NCBI Taxonomy" id="3110230"/>
    <lineage>
        <taxon>Bacteria</taxon>
        <taxon>Pseudomonadati</taxon>
        <taxon>Pseudomonadota</taxon>
        <taxon>Gammaproteobacteria</taxon>
        <taxon>Lysobacterales</taxon>
        <taxon>Lysobacteraceae</taxon>
        <taxon>Stenotrophomonas</taxon>
    </lineage>
</organism>
<evidence type="ECO:0000313" key="2">
    <source>
        <dbReference type="EMBL" id="MEA5666944.1"/>
    </source>
</evidence>
<feature type="chain" id="PRO_5045962002" description="Secreted protein" evidence="1">
    <location>
        <begin position="20"/>
        <end position="154"/>
    </location>
</feature>
<protein>
    <recommendedName>
        <fullName evidence="4">Secreted protein</fullName>
    </recommendedName>
</protein>
<feature type="signal peptide" evidence="1">
    <location>
        <begin position="1"/>
        <end position="19"/>
    </location>
</feature>
<proteinExistence type="predicted"/>
<evidence type="ECO:0000313" key="3">
    <source>
        <dbReference type="Proteomes" id="UP001301653"/>
    </source>
</evidence>
<keyword evidence="1" id="KW-0732">Signal</keyword>
<accession>A0ABU5V2J4</accession>
<evidence type="ECO:0008006" key="4">
    <source>
        <dbReference type="Google" id="ProtNLM"/>
    </source>
</evidence>
<comment type="caution">
    <text evidence="2">The sequence shown here is derived from an EMBL/GenBank/DDBJ whole genome shotgun (WGS) entry which is preliminary data.</text>
</comment>
<dbReference type="RefSeq" id="WP_132864654.1">
    <property type="nucleotide sequence ID" value="NZ_JAYFUH010000063.1"/>
</dbReference>
<dbReference type="Proteomes" id="UP001301653">
    <property type="component" value="Unassembled WGS sequence"/>
</dbReference>
<gene>
    <name evidence="2" type="ORF">VA603_05265</name>
</gene>
<reference evidence="2 3" key="1">
    <citation type="submission" date="2023-12" db="EMBL/GenBank/DDBJ databases">
        <title>Stenotrophomonas guangdongensis sp. nov., isolated from wilted pepper plants (Capsicum annuum).</title>
        <authorList>
            <person name="Qiu M."/>
            <person name="Li Y."/>
            <person name="Liu Q."/>
            <person name="Zhang X."/>
            <person name="Huang Y."/>
            <person name="Guo R."/>
            <person name="Hu M."/>
            <person name="Zhou J."/>
            <person name="Zhou X."/>
        </authorList>
    </citation>
    <scope>NUCLEOTIDE SEQUENCE [LARGE SCALE GENOMIC DNA]</scope>
    <source>
        <strain evidence="2 3">MH1</strain>
    </source>
</reference>
<sequence length="154" mass="16644">MKTACFVSAALLLAASATAAAQSTAQCPSLPSDSGLHWEQQAQTDFIVCKATTEDGRPVLNMMLTPRDPDMLLNRSLRAEKGSFAGESLHWYKLDMGGRDLPGLESRRITVVKLDKNRYAQIWIDAADTGELGNLQALTQTLNLNPSTLAGGDH</sequence>